<dbReference type="Proteomes" id="UP000635606">
    <property type="component" value="Unassembled WGS sequence"/>
</dbReference>
<sequence length="475" mass="50199">MKLRASPATRVFLLLFLAVLLASAAGLGWRLFTDDAPWSGRIIAAAVIAFVVPFCFVGARHALGPFRIDVDERGWRVRTRRLTRDVRWDELAAVVLAHSPAHAGTDGSAGTAVPTSRRGPGAPRLLLVPADGVDLGVEATGSSPVDGRPALELFALDDVVYGEVRFVRDLSALAGGRFHNRCAHLTRPPGATPLHRFPDRSAHLRLTRWLGLRETGVFLGWYVLVLALPLALTVLAARWDVLLGVLALLATAVATIAGTATVLSIFHGCRSLAAVPAMIDGRELLTGHGDAIARTDLHSERIRVTPGGARAGYGRASLLVTANDAGRPSPVLLLSDPRTGDPRDRDDLRALAAVLRDSPHGTGRDAARHLDALAAGAPPPRPRDPDDDLPASEDPVDLRGALAGMLRPLALGGCVATVAAAAALTYDAAPPIAAIFIVTASVLTGVWFIYTLICVRRLADAVLTPSTRATRPLEP</sequence>
<keyword evidence="2" id="KW-0812">Transmembrane</keyword>
<keyword evidence="2" id="KW-1133">Transmembrane helix</keyword>
<feature type="transmembrane region" description="Helical" evidence="2">
    <location>
        <begin position="409"/>
        <end position="426"/>
    </location>
</feature>
<evidence type="ECO:0000256" key="2">
    <source>
        <dbReference type="SAM" id="Phobius"/>
    </source>
</evidence>
<keyword evidence="4" id="KW-1185">Reference proteome</keyword>
<reference evidence="3" key="1">
    <citation type="submission" date="2021-01" db="EMBL/GenBank/DDBJ databases">
        <title>Whole genome shotgun sequence of Virgisporangium ochraceum NBRC 16418.</title>
        <authorList>
            <person name="Komaki H."/>
            <person name="Tamura T."/>
        </authorList>
    </citation>
    <scope>NUCLEOTIDE SEQUENCE</scope>
    <source>
        <strain evidence="3">NBRC 16418</strain>
    </source>
</reference>
<feature type="transmembrane region" description="Helical" evidence="2">
    <location>
        <begin position="42"/>
        <end position="63"/>
    </location>
</feature>
<evidence type="ECO:0000313" key="4">
    <source>
        <dbReference type="Proteomes" id="UP000635606"/>
    </source>
</evidence>
<feature type="transmembrane region" description="Helical" evidence="2">
    <location>
        <begin position="432"/>
        <end position="453"/>
    </location>
</feature>
<dbReference type="AlphaFoldDB" id="A0A8J3ZVM5"/>
<keyword evidence="2" id="KW-0472">Membrane</keyword>
<proteinExistence type="predicted"/>
<gene>
    <name evidence="3" type="ORF">Voc01_057160</name>
</gene>
<evidence type="ECO:0000256" key="1">
    <source>
        <dbReference type="SAM" id="MobiDB-lite"/>
    </source>
</evidence>
<evidence type="ECO:0000313" key="3">
    <source>
        <dbReference type="EMBL" id="GIJ70799.1"/>
    </source>
</evidence>
<accession>A0A8J3ZVM5</accession>
<dbReference type="RefSeq" id="WP_203930690.1">
    <property type="nucleotide sequence ID" value="NZ_BOPH01000082.1"/>
</dbReference>
<organism evidence="3 4">
    <name type="scientific">Virgisporangium ochraceum</name>
    <dbReference type="NCBI Taxonomy" id="65505"/>
    <lineage>
        <taxon>Bacteria</taxon>
        <taxon>Bacillati</taxon>
        <taxon>Actinomycetota</taxon>
        <taxon>Actinomycetes</taxon>
        <taxon>Micromonosporales</taxon>
        <taxon>Micromonosporaceae</taxon>
        <taxon>Virgisporangium</taxon>
    </lineage>
</organism>
<feature type="transmembrane region" description="Helical" evidence="2">
    <location>
        <begin position="241"/>
        <end position="266"/>
    </location>
</feature>
<feature type="region of interest" description="Disordered" evidence="1">
    <location>
        <begin position="374"/>
        <end position="394"/>
    </location>
</feature>
<name>A0A8J3ZVM5_9ACTN</name>
<evidence type="ECO:0008006" key="5">
    <source>
        <dbReference type="Google" id="ProtNLM"/>
    </source>
</evidence>
<feature type="compositionally biased region" description="Acidic residues" evidence="1">
    <location>
        <begin position="385"/>
        <end position="394"/>
    </location>
</feature>
<protein>
    <recommendedName>
        <fullName evidence="5">PH domain-containing protein</fullName>
    </recommendedName>
</protein>
<dbReference type="EMBL" id="BOPH01000082">
    <property type="protein sequence ID" value="GIJ70799.1"/>
    <property type="molecule type" value="Genomic_DNA"/>
</dbReference>
<comment type="caution">
    <text evidence="3">The sequence shown here is derived from an EMBL/GenBank/DDBJ whole genome shotgun (WGS) entry which is preliminary data.</text>
</comment>
<feature type="transmembrane region" description="Helical" evidence="2">
    <location>
        <begin position="215"/>
        <end position="235"/>
    </location>
</feature>